<sequence length="216" mass="24439">MPGTKTRFMVSMFIEPQAGLSALNIYEALRFGYMPAFFLGSQVLVLLADTLFATLSFSLMASRLYFIRWRLCQLMTENYPPTSGAYTNIIAILTESYALRMIFSIPHFAAFMYQNMPRPMLAVMYVMDEHAKKIAYLLVLYRVLAKRAWEGETETRLTNTSLRWNRELDATVGFLASPPSGGKLSKSAILSRISEPETARASENETERRGDQLSSA</sequence>
<keyword evidence="2" id="KW-0812">Transmembrane</keyword>
<organism evidence="3 4">
    <name type="scientific">Leucocoprinus birnbaumii</name>
    <dbReference type="NCBI Taxonomy" id="56174"/>
    <lineage>
        <taxon>Eukaryota</taxon>
        <taxon>Fungi</taxon>
        <taxon>Dikarya</taxon>
        <taxon>Basidiomycota</taxon>
        <taxon>Agaricomycotina</taxon>
        <taxon>Agaricomycetes</taxon>
        <taxon>Agaricomycetidae</taxon>
        <taxon>Agaricales</taxon>
        <taxon>Agaricineae</taxon>
        <taxon>Agaricaceae</taxon>
        <taxon>Leucocoprinus</taxon>
    </lineage>
</organism>
<keyword evidence="4" id="KW-1185">Reference proteome</keyword>
<feature type="transmembrane region" description="Helical" evidence="2">
    <location>
        <begin position="36"/>
        <end position="61"/>
    </location>
</feature>
<accession>A0AAD5W2H3</accession>
<gene>
    <name evidence="3" type="ORF">NP233_g3791</name>
</gene>
<dbReference type="Proteomes" id="UP001213000">
    <property type="component" value="Unassembled WGS sequence"/>
</dbReference>
<dbReference type="AlphaFoldDB" id="A0AAD5W2H3"/>
<feature type="compositionally biased region" description="Basic and acidic residues" evidence="1">
    <location>
        <begin position="194"/>
        <end position="216"/>
    </location>
</feature>
<keyword evidence="2" id="KW-0472">Membrane</keyword>
<name>A0AAD5W2H3_9AGAR</name>
<dbReference type="EMBL" id="JANIEX010000188">
    <property type="protein sequence ID" value="KAJ3571381.1"/>
    <property type="molecule type" value="Genomic_DNA"/>
</dbReference>
<feature type="region of interest" description="Disordered" evidence="1">
    <location>
        <begin position="179"/>
        <end position="216"/>
    </location>
</feature>
<evidence type="ECO:0000256" key="2">
    <source>
        <dbReference type="SAM" id="Phobius"/>
    </source>
</evidence>
<evidence type="ECO:0000313" key="4">
    <source>
        <dbReference type="Proteomes" id="UP001213000"/>
    </source>
</evidence>
<comment type="caution">
    <text evidence="3">The sequence shown here is derived from an EMBL/GenBank/DDBJ whole genome shotgun (WGS) entry which is preliminary data.</text>
</comment>
<protein>
    <submittedName>
        <fullName evidence="3">Uncharacterized protein</fullName>
    </submittedName>
</protein>
<reference evidence="3" key="1">
    <citation type="submission" date="2022-07" db="EMBL/GenBank/DDBJ databases">
        <title>Genome Sequence of Leucocoprinus birnbaumii.</title>
        <authorList>
            <person name="Buettner E."/>
        </authorList>
    </citation>
    <scope>NUCLEOTIDE SEQUENCE</scope>
    <source>
        <strain evidence="3">VT141</strain>
    </source>
</reference>
<evidence type="ECO:0000313" key="3">
    <source>
        <dbReference type="EMBL" id="KAJ3571381.1"/>
    </source>
</evidence>
<keyword evidence="2" id="KW-1133">Transmembrane helix</keyword>
<proteinExistence type="predicted"/>
<evidence type="ECO:0000256" key="1">
    <source>
        <dbReference type="SAM" id="MobiDB-lite"/>
    </source>
</evidence>